<dbReference type="InterPro" id="IPR001926">
    <property type="entry name" value="TrpB-like_PALP"/>
</dbReference>
<reference evidence="2" key="1">
    <citation type="submission" date="2015-12" db="EMBL/GenBank/DDBJ databases">
        <title>Update maize B73 reference genome by single molecule sequencing technologies.</title>
        <authorList>
            <consortium name="Maize Genome Sequencing Project"/>
            <person name="Ware D."/>
        </authorList>
    </citation>
    <scope>NUCLEOTIDE SEQUENCE</scope>
    <source>
        <tissue evidence="2">Seedling</tissue>
    </source>
</reference>
<dbReference type="EMBL" id="CM000785">
    <property type="protein sequence ID" value="AQL02080.1"/>
    <property type="molecule type" value="Genomic_DNA"/>
</dbReference>
<feature type="domain" description="Tryptophan synthase beta chain-like PALP" evidence="1">
    <location>
        <begin position="12"/>
        <end position="78"/>
    </location>
</feature>
<dbReference type="ExpressionAtlas" id="A0A1D6NVD5">
    <property type="expression patterns" value="baseline and differential"/>
</dbReference>
<sequence length="99" mass="10405">MGAITPCLLSFTNTGPEIWKDTAGKVDVFVAGSGTGGTVSGVGKYLKMQKPGVKIICVEPAESPVISGSATQMQKEQLTRNNLFEALSSGLTKIQYLLV</sequence>
<proteinExistence type="predicted"/>
<organism evidence="2">
    <name type="scientific">Zea mays</name>
    <name type="common">Maize</name>
    <dbReference type="NCBI Taxonomy" id="4577"/>
    <lineage>
        <taxon>Eukaryota</taxon>
        <taxon>Viridiplantae</taxon>
        <taxon>Streptophyta</taxon>
        <taxon>Embryophyta</taxon>
        <taxon>Tracheophyta</taxon>
        <taxon>Spermatophyta</taxon>
        <taxon>Magnoliopsida</taxon>
        <taxon>Liliopsida</taxon>
        <taxon>Poales</taxon>
        <taxon>Poaceae</taxon>
        <taxon>PACMAD clade</taxon>
        <taxon>Panicoideae</taxon>
        <taxon>Andropogonodae</taxon>
        <taxon>Andropogoneae</taxon>
        <taxon>Tripsacinae</taxon>
        <taxon>Zea</taxon>
    </lineage>
</organism>
<evidence type="ECO:0000313" key="2">
    <source>
        <dbReference type="EMBL" id="AQL02080.1"/>
    </source>
</evidence>
<gene>
    <name evidence="2" type="ORF">ZEAMMB73_Zm00001d045340</name>
</gene>
<dbReference type="InterPro" id="IPR036052">
    <property type="entry name" value="TrpB-like_PALP_sf"/>
</dbReference>
<dbReference type="Gene3D" id="3.40.50.1100">
    <property type="match status" value="1"/>
</dbReference>
<evidence type="ECO:0000259" key="1">
    <source>
        <dbReference type="Pfam" id="PF00291"/>
    </source>
</evidence>
<dbReference type="PANTHER" id="PTHR10314">
    <property type="entry name" value="CYSTATHIONINE BETA-SYNTHASE"/>
    <property type="match status" value="1"/>
</dbReference>
<name>A0A1D6NVD5_MAIZE</name>
<dbReference type="Pfam" id="PF00291">
    <property type="entry name" value="PALP"/>
    <property type="match status" value="1"/>
</dbReference>
<protein>
    <submittedName>
        <fullName evidence="2">Pyridoxal-5'-phosphate-dependent enzyme family protein</fullName>
    </submittedName>
</protein>
<dbReference type="InterPro" id="IPR050214">
    <property type="entry name" value="Cys_Synth/Cystath_Beta-Synth"/>
</dbReference>
<dbReference type="SUPFAM" id="SSF53686">
    <property type="entry name" value="Tryptophan synthase beta subunit-like PLP-dependent enzymes"/>
    <property type="match status" value="1"/>
</dbReference>
<accession>A0A1D6NVD5</accession>
<dbReference type="AlphaFoldDB" id="A0A1D6NVD5"/>